<keyword evidence="2" id="KW-1185">Reference proteome</keyword>
<dbReference type="PROSITE" id="PS51257">
    <property type="entry name" value="PROKAR_LIPOPROTEIN"/>
    <property type="match status" value="1"/>
</dbReference>
<dbReference type="Proteomes" id="UP001203207">
    <property type="component" value="Unassembled WGS sequence"/>
</dbReference>
<accession>A0AAE3K7B6</accession>
<dbReference type="RefSeq" id="WP_250582770.1">
    <property type="nucleotide sequence ID" value="NZ_JAKRVX010000001.1"/>
</dbReference>
<protein>
    <submittedName>
        <fullName evidence="1">DUF3426 domain-containing protein</fullName>
    </submittedName>
</protein>
<dbReference type="Pfam" id="PF11906">
    <property type="entry name" value="DUF3426"/>
    <property type="match status" value="1"/>
</dbReference>
<dbReference type="InterPro" id="IPR021834">
    <property type="entry name" value="DUF3426"/>
</dbReference>
<proteinExistence type="predicted"/>
<dbReference type="AlphaFoldDB" id="A0AAE3K7B6"/>
<dbReference type="PROSITE" id="PS51318">
    <property type="entry name" value="TAT"/>
    <property type="match status" value="1"/>
</dbReference>
<comment type="caution">
    <text evidence="1">The sequence shown here is derived from an EMBL/GenBank/DDBJ whole genome shotgun (WGS) entry which is preliminary data.</text>
</comment>
<evidence type="ECO:0000313" key="2">
    <source>
        <dbReference type="Proteomes" id="UP001203207"/>
    </source>
</evidence>
<gene>
    <name evidence="1" type="ORF">AArcSt2_02790</name>
</gene>
<evidence type="ECO:0000313" key="1">
    <source>
        <dbReference type="EMBL" id="MCL9815861.1"/>
    </source>
</evidence>
<reference evidence="1" key="1">
    <citation type="journal article" date="2022" name="Syst. Appl. Microbiol.">
        <title>Natronocalculus amylovorans gen. nov., sp. nov., and Natranaeroarchaeum aerophilus sp. nov., dominant culturable amylolytic natronoarchaea from hypersaline soda lakes in southwestern Siberia.</title>
        <authorList>
            <person name="Sorokin D.Y."/>
            <person name="Elcheninov A.G."/>
            <person name="Khizhniak T.V."/>
            <person name="Koenen M."/>
            <person name="Bale N.J."/>
            <person name="Damste J.S.S."/>
            <person name="Kublanov I.V."/>
        </authorList>
    </citation>
    <scope>NUCLEOTIDE SEQUENCE</scope>
    <source>
        <strain evidence="1">AArc-St2</strain>
    </source>
</reference>
<sequence length="148" mass="15690">MSLSRRSLLRRSFAFASLPALTATAGCLGGRVGDVSGEVASNETAVTVTEHQSWASGTLFRYRGALTVRGSLTNETSDGIDTPTVTTAFYGAGEEPIDEQEAQIRFPSGEVAPGETVGEQLDAGQTVEFVVSFEPPDGSLSRYEIRVL</sequence>
<organism evidence="1 2">
    <name type="scientific">Natronocalculus amylovorans</name>
    <dbReference type="NCBI Taxonomy" id="2917812"/>
    <lineage>
        <taxon>Archaea</taxon>
        <taxon>Methanobacteriati</taxon>
        <taxon>Methanobacteriota</taxon>
        <taxon>Stenosarchaea group</taxon>
        <taxon>Halobacteria</taxon>
        <taxon>Halobacteriales</taxon>
        <taxon>Haloferacaceae</taxon>
        <taxon>Natronocalculus</taxon>
    </lineage>
</organism>
<reference evidence="1" key="2">
    <citation type="submission" date="2022-02" db="EMBL/GenBank/DDBJ databases">
        <authorList>
            <person name="Elcheninov A.G."/>
            <person name="Sorokin D.Y."/>
            <person name="Kublanov I.V."/>
        </authorList>
    </citation>
    <scope>NUCLEOTIDE SEQUENCE</scope>
    <source>
        <strain evidence="1">AArc-St2</strain>
    </source>
</reference>
<dbReference type="InterPro" id="IPR006311">
    <property type="entry name" value="TAT_signal"/>
</dbReference>
<name>A0AAE3K7B6_9EURY</name>
<dbReference type="EMBL" id="JAKRVX010000001">
    <property type="protein sequence ID" value="MCL9815861.1"/>
    <property type="molecule type" value="Genomic_DNA"/>
</dbReference>